<dbReference type="RefSeq" id="WP_148950206.1">
    <property type="nucleotide sequence ID" value="NZ_JAZICA010000001.1"/>
</dbReference>
<dbReference type="Proteomes" id="UP000323732">
    <property type="component" value="Unassembled WGS sequence"/>
</dbReference>
<sequence length="222" mass="24206">MRKALILGATGLTGGHLLELLLGSGQYSQIKVISRRPLSIEHPKLTVYIGGFSSLEEMGDAFKADDIFCCIGTTIKKAGSKDAFRETDLEYPLKAAHLAQEAGAARFLIISSMGADPDSKFFYNKVKGQMEEQLKTLNAFSLHIFRPSLLVGDRAEFRLGEKAGEVFLRAAGPFMKGKLQKYKSIKALDVAKGMAAAAIRDKEARKAAMIYDSDEIARLAGK</sequence>
<reference evidence="2 3" key="1">
    <citation type="submission" date="2019-08" db="EMBL/GenBank/DDBJ databases">
        <title>Bacillus genomes from the desert of Cuatro Cienegas, Coahuila.</title>
        <authorList>
            <person name="Olmedo-Alvarez G."/>
        </authorList>
    </citation>
    <scope>NUCLEOTIDE SEQUENCE [LARGE SCALE GENOMIC DNA]</scope>
    <source>
        <strain evidence="2 3">CH37_1T</strain>
    </source>
</reference>
<organism evidence="2 3">
    <name type="scientific">Bacillus infantis</name>
    <dbReference type="NCBI Taxonomy" id="324767"/>
    <lineage>
        <taxon>Bacteria</taxon>
        <taxon>Bacillati</taxon>
        <taxon>Bacillota</taxon>
        <taxon>Bacilli</taxon>
        <taxon>Bacillales</taxon>
        <taxon>Bacillaceae</taxon>
        <taxon>Bacillus</taxon>
    </lineage>
</organism>
<dbReference type="EMBL" id="VTES01000004">
    <property type="protein sequence ID" value="TYS62945.1"/>
    <property type="molecule type" value="Genomic_DNA"/>
</dbReference>
<dbReference type="Gene3D" id="3.40.50.720">
    <property type="entry name" value="NAD(P)-binding Rossmann-like Domain"/>
    <property type="match status" value="1"/>
</dbReference>
<comment type="caution">
    <text evidence="2">The sequence shown here is derived from an EMBL/GenBank/DDBJ whole genome shotgun (WGS) entry which is preliminary data.</text>
</comment>
<proteinExistence type="predicted"/>
<dbReference type="PANTHER" id="PTHR14097:SF7">
    <property type="entry name" value="OXIDOREDUCTASE HTATIP2"/>
    <property type="match status" value="1"/>
</dbReference>
<evidence type="ECO:0000313" key="2">
    <source>
        <dbReference type="EMBL" id="TYS62945.1"/>
    </source>
</evidence>
<dbReference type="InterPro" id="IPR016040">
    <property type="entry name" value="NAD(P)-bd_dom"/>
</dbReference>
<dbReference type="InterPro" id="IPR036291">
    <property type="entry name" value="NAD(P)-bd_dom_sf"/>
</dbReference>
<name>A0A5D4SHN7_9BACI</name>
<evidence type="ECO:0000313" key="3">
    <source>
        <dbReference type="Proteomes" id="UP000323732"/>
    </source>
</evidence>
<gene>
    <name evidence="2" type="ORF">FZD47_14855</name>
</gene>
<feature type="domain" description="NAD(P)-binding" evidence="1">
    <location>
        <begin position="8"/>
        <end position="133"/>
    </location>
</feature>
<evidence type="ECO:0000259" key="1">
    <source>
        <dbReference type="Pfam" id="PF13460"/>
    </source>
</evidence>
<accession>A0A5D4SHN7</accession>
<dbReference type="PANTHER" id="PTHR14097">
    <property type="entry name" value="OXIDOREDUCTASE HTATIP2"/>
    <property type="match status" value="1"/>
</dbReference>
<dbReference type="AlphaFoldDB" id="A0A5D4SHN7"/>
<dbReference type="SUPFAM" id="SSF51735">
    <property type="entry name" value="NAD(P)-binding Rossmann-fold domains"/>
    <property type="match status" value="1"/>
</dbReference>
<dbReference type="Pfam" id="PF13460">
    <property type="entry name" value="NAD_binding_10"/>
    <property type="match status" value="1"/>
</dbReference>
<protein>
    <submittedName>
        <fullName evidence="2">NAD(P)H-binding protein</fullName>
    </submittedName>
</protein>